<proteinExistence type="predicted"/>
<keyword evidence="2" id="KW-1185">Reference proteome</keyword>
<organism evidence="1 2">
    <name type="scientific">Plakobranchus ocellatus</name>
    <dbReference type="NCBI Taxonomy" id="259542"/>
    <lineage>
        <taxon>Eukaryota</taxon>
        <taxon>Metazoa</taxon>
        <taxon>Spiralia</taxon>
        <taxon>Lophotrochozoa</taxon>
        <taxon>Mollusca</taxon>
        <taxon>Gastropoda</taxon>
        <taxon>Heterobranchia</taxon>
        <taxon>Euthyneura</taxon>
        <taxon>Panpulmonata</taxon>
        <taxon>Sacoglossa</taxon>
        <taxon>Placobranchoidea</taxon>
        <taxon>Plakobranchidae</taxon>
        <taxon>Plakobranchus</taxon>
    </lineage>
</organism>
<name>A0AAV4D463_9GAST</name>
<reference evidence="1 2" key="1">
    <citation type="journal article" date="2021" name="Elife">
        <title>Chloroplast acquisition without the gene transfer in kleptoplastic sea slugs, Plakobranchus ocellatus.</title>
        <authorList>
            <person name="Maeda T."/>
            <person name="Takahashi S."/>
            <person name="Yoshida T."/>
            <person name="Shimamura S."/>
            <person name="Takaki Y."/>
            <person name="Nagai Y."/>
            <person name="Toyoda A."/>
            <person name="Suzuki Y."/>
            <person name="Arimoto A."/>
            <person name="Ishii H."/>
            <person name="Satoh N."/>
            <person name="Nishiyama T."/>
            <person name="Hasebe M."/>
            <person name="Maruyama T."/>
            <person name="Minagawa J."/>
            <person name="Obokata J."/>
            <person name="Shigenobu S."/>
        </authorList>
    </citation>
    <scope>NUCLEOTIDE SEQUENCE [LARGE SCALE GENOMIC DNA]</scope>
</reference>
<comment type="caution">
    <text evidence="1">The sequence shown here is derived from an EMBL/GenBank/DDBJ whole genome shotgun (WGS) entry which is preliminary data.</text>
</comment>
<protein>
    <submittedName>
        <fullName evidence="1">Uncharacterized protein</fullName>
    </submittedName>
</protein>
<dbReference type="Proteomes" id="UP000735302">
    <property type="component" value="Unassembled WGS sequence"/>
</dbReference>
<sequence>MLGMVTNLIKSLLSIRRQPFRSTFILNKRSGIRLMRTLAEVTRGESAAAGLEMDGLHHVTPPKIRQRRWQMEEDIDRSLRWHDPPG</sequence>
<accession>A0AAV4D463</accession>
<evidence type="ECO:0000313" key="1">
    <source>
        <dbReference type="EMBL" id="GFO38775.1"/>
    </source>
</evidence>
<gene>
    <name evidence="1" type="ORF">PoB_006528000</name>
</gene>
<evidence type="ECO:0000313" key="2">
    <source>
        <dbReference type="Proteomes" id="UP000735302"/>
    </source>
</evidence>
<dbReference type="EMBL" id="BLXT01007353">
    <property type="protein sequence ID" value="GFO38775.1"/>
    <property type="molecule type" value="Genomic_DNA"/>
</dbReference>
<dbReference type="AlphaFoldDB" id="A0AAV4D463"/>